<comment type="caution">
    <text evidence="1">The sequence shown here is derived from an EMBL/GenBank/DDBJ whole genome shotgun (WGS) entry which is preliminary data.</text>
</comment>
<dbReference type="RefSeq" id="WP_218633156.1">
    <property type="nucleotide sequence ID" value="NZ_JAHVAH010000001.1"/>
</dbReference>
<gene>
    <name evidence="1" type="ORF">KTQ36_07985</name>
</gene>
<dbReference type="InterPro" id="IPR022254">
    <property type="entry name" value="DUF3775"/>
</dbReference>
<keyword evidence="2" id="KW-1185">Reference proteome</keyword>
<reference evidence="1 2" key="1">
    <citation type="submission" date="2021-07" db="EMBL/GenBank/DDBJ databases">
        <title>The draft genome sequence of Sphingomicrobium sp. B8.</title>
        <authorList>
            <person name="Mu L."/>
        </authorList>
    </citation>
    <scope>NUCLEOTIDE SEQUENCE [LARGE SCALE GENOMIC DNA]</scope>
    <source>
        <strain evidence="1 2">B8</strain>
    </source>
</reference>
<sequence length="137" mass="15084">MEFSTPLDMLCRIIFRAREYEAQIPTNYDEDESPDNVDGDDEDEAFSVLDDDINTSVEEELVGTLEDLADDQIAEVYALALIGRGDYEAADWDEAIEAAGEEGDIPEQILEMPMFASLLESGMAAFDLDCDGVGTLT</sequence>
<dbReference type="Proteomes" id="UP000698028">
    <property type="component" value="Unassembled WGS sequence"/>
</dbReference>
<evidence type="ECO:0000313" key="2">
    <source>
        <dbReference type="Proteomes" id="UP000698028"/>
    </source>
</evidence>
<proteinExistence type="predicted"/>
<protein>
    <submittedName>
        <fullName evidence="1">DUF3775 domain-containing protein</fullName>
    </submittedName>
</protein>
<organism evidence="1 2">
    <name type="scientific">Sphingomicrobium clamense</name>
    <dbReference type="NCBI Taxonomy" id="2851013"/>
    <lineage>
        <taxon>Bacteria</taxon>
        <taxon>Pseudomonadati</taxon>
        <taxon>Pseudomonadota</taxon>
        <taxon>Alphaproteobacteria</taxon>
        <taxon>Sphingomonadales</taxon>
        <taxon>Sphingomonadaceae</taxon>
        <taxon>Sphingomicrobium</taxon>
    </lineage>
</organism>
<name>A0ABS6V6S9_9SPHN</name>
<accession>A0ABS6V6S9</accession>
<evidence type="ECO:0000313" key="1">
    <source>
        <dbReference type="EMBL" id="MBW0145233.1"/>
    </source>
</evidence>
<dbReference type="Pfam" id="PF12616">
    <property type="entry name" value="DUF3775"/>
    <property type="match status" value="1"/>
</dbReference>
<dbReference type="EMBL" id="JAHVAH010000001">
    <property type="protein sequence ID" value="MBW0145233.1"/>
    <property type="molecule type" value="Genomic_DNA"/>
</dbReference>